<dbReference type="PANTHER" id="PTHR45339">
    <property type="entry name" value="HYBRID SIGNAL TRANSDUCTION HISTIDINE KINASE J"/>
    <property type="match status" value="1"/>
</dbReference>
<organism evidence="4 5">
    <name type="scientific">Paracidovorax wautersii</name>
    <dbReference type="NCBI Taxonomy" id="1177982"/>
    <lineage>
        <taxon>Bacteria</taxon>
        <taxon>Pseudomonadati</taxon>
        <taxon>Pseudomonadota</taxon>
        <taxon>Betaproteobacteria</taxon>
        <taxon>Burkholderiales</taxon>
        <taxon>Comamonadaceae</taxon>
        <taxon>Paracidovorax</taxon>
    </lineage>
</organism>
<feature type="modified residue" description="4-aspartylphosphate" evidence="2">
    <location>
        <position position="48"/>
    </location>
</feature>
<feature type="domain" description="Response regulatory" evidence="3">
    <location>
        <begin position="1"/>
        <end position="115"/>
    </location>
</feature>
<dbReference type="InterPro" id="IPR011006">
    <property type="entry name" value="CheY-like_superfamily"/>
</dbReference>
<comment type="caution">
    <text evidence="4">The sequence shown here is derived from an EMBL/GenBank/DDBJ whole genome shotgun (WGS) entry which is preliminary data.</text>
</comment>
<evidence type="ECO:0000313" key="4">
    <source>
        <dbReference type="EMBL" id="MDR6212481.1"/>
    </source>
</evidence>
<sequence length="123" mass="13768">MVVDDNKDVARSLVTLLTMEGHEARAAYSGAEAVEVAQEIRPEVVFMDIGMPSMNGHQACRRIREFDWGNGISLIALTGWGQDDDRLRSEQAGFYAHLVKPLEFDDLERVLKHLPSRSRDGSP</sequence>
<dbReference type="EMBL" id="JAVIZX010000001">
    <property type="protein sequence ID" value="MDR6212481.1"/>
    <property type="molecule type" value="Genomic_DNA"/>
</dbReference>
<name>A0ABU1I646_9BURK</name>
<dbReference type="PANTHER" id="PTHR45339:SF5">
    <property type="entry name" value="HISTIDINE KINASE"/>
    <property type="match status" value="1"/>
</dbReference>
<dbReference type="Pfam" id="PF00072">
    <property type="entry name" value="Response_reg"/>
    <property type="match status" value="1"/>
</dbReference>
<reference evidence="4 5" key="1">
    <citation type="submission" date="2023-08" db="EMBL/GenBank/DDBJ databases">
        <title>Functional and genomic diversity of the sorghum phyllosphere microbiome.</title>
        <authorList>
            <person name="Shade A."/>
        </authorList>
    </citation>
    <scope>NUCLEOTIDE SEQUENCE [LARGE SCALE GENOMIC DNA]</scope>
    <source>
        <strain evidence="4 5">SORGH_AS_0335</strain>
    </source>
</reference>
<dbReference type="InterPro" id="IPR001789">
    <property type="entry name" value="Sig_transdc_resp-reg_receiver"/>
</dbReference>
<keyword evidence="5" id="KW-1185">Reference proteome</keyword>
<accession>A0ABU1I646</accession>
<gene>
    <name evidence="4" type="ORF">QE399_000170</name>
</gene>
<dbReference type="PROSITE" id="PS50110">
    <property type="entry name" value="RESPONSE_REGULATORY"/>
    <property type="match status" value="1"/>
</dbReference>
<protein>
    <submittedName>
        <fullName evidence="4">CheY-like chemotaxis protein</fullName>
    </submittedName>
</protein>
<dbReference type="SMART" id="SM00448">
    <property type="entry name" value="REC"/>
    <property type="match status" value="1"/>
</dbReference>
<evidence type="ECO:0000256" key="2">
    <source>
        <dbReference type="PROSITE-ProRule" id="PRU00169"/>
    </source>
</evidence>
<keyword evidence="1 2" id="KW-0597">Phosphoprotein</keyword>
<evidence type="ECO:0000256" key="1">
    <source>
        <dbReference type="ARBA" id="ARBA00022553"/>
    </source>
</evidence>
<dbReference type="CDD" id="cd17580">
    <property type="entry name" value="REC_2_DhkD-like"/>
    <property type="match status" value="1"/>
</dbReference>
<evidence type="ECO:0000259" key="3">
    <source>
        <dbReference type="PROSITE" id="PS50110"/>
    </source>
</evidence>
<dbReference type="RefSeq" id="WP_309825432.1">
    <property type="nucleotide sequence ID" value="NZ_JAVIZX010000001.1"/>
</dbReference>
<dbReference type="SUPFAM" id="SSF52172">
    <property type="entry name" value="CheY-like"/>
    <property type="match status" value="1"/>
</dbReference>
<dbReference type="Proteomes" id="UP001267710">
    <property type="component" value="Unassembled WGS sequence"/>
</dbReference>
<dbReference type="Gene3D" id="3.40.50.2300">
    <property type="match status" value="1"/>
</dbReference>
<proteinExistence type="predicted"/>
<evidence type="ECO:0000313" key="5">
    <source>
        <dbReference type="Proteomes" id="UP001267710"/>
    </source>
</evidence>